<accession>A0AA43QVB2</accession>
<evidence type="ECO:0000313" key="3">
    <source>
        <dbReference type="EMBL" id="MDI1493266.1"/>
    </source>
</evidence>
<protein>
    <recommendedName>
        <fullName evidence="2">Zinc finger C2H2 LYAR-type domain-containing protein</fullName>
    </recommendedName>
</protein>
<dbReference type="EMBL" id="JAPUFD010000025">
    <property type="protein sequence ID" value="MDI1493266.1"/>
    <property type="molecule type" value="Genomic_DNA"/>
</dbReference>
<gene>
    <name evidence="3" type="ORF">OHK93_005054</name>
</gene>
<name>A0AA43QVB2_9LECA</name>
<evidence type="ECO:0000313" key="4">
    <source>
        <dbReference type="Proteomes" id="UP001161017"/>
    </source>
</evidence>
<feature type="compositionally biased region" description="Low complexity" evidence="1">
    <location>
        <begin position="290"/>
        <end position="299"/>
    </location>
</feature>
<feature type="region of interest" description="Disordered" evidence="1">
    <location>
        <begin position="1"/>
        <end position="81"/>
    </location>
</feature>
<organism evidence="3 4">
    <name type="scientific">Ramalina farinacea</name>
    <dbReference type="NCBI Taxonomy" id="258253"/>
    <lineage>
        <taxon>Eukaryota</taxon>
        <taxon>Fungi</taxon>
        <taxon>Dikarya</taxon>
        <taxon>Ascomycota</taxon>
        <taxon>Pezizomycotina</taxon>
        <taxon>Lecanoromycetes</taxon>
        <taxon>OSLEUM clade</taxon>
        <taxon>Lecanoromycetidae</taxon>
        <taxon>Lecanorales</taxon>
        <taxon>Lecanorineae</taxon>
        <taxon>Ramalinaceae</taxon>
        <taxon>Ramalina</taxon>
    </lineage>
</organism>
<reference evidence="3" key="1">
    <citation type="journal article" date="2023" name="Genome Biol. Evol.">
        <title>First Whole Genome Sequence and Flow Cytometry Genome Size Data for the Lichen-Forming Fungus Ramalina farinacea (Ascomycota).</title>
        <authorList>
            <person name="Llewellyn T."/>
            <person name="Mian S."/>
            <person name="Hill R."/>
            <person name="Leitch I.J."/>
            <person name="Gaya E."/>
        </authorList>
    </citation>
    <scope>NUCLEOTIDE SEQUENCE</scope>
    <source>
        <strain evidence="3">LIQ254RAFAR</strain>
    </source>
</reference>
<feature type="compositionally biased region" description="Basic and acidic residues" evidence="1">
    <location>
        <begin position="1"/>
        <end position="11"/>
    </location>
</feature>
<feature type="compositionally biased region" description="Polar residues" evidence="1">
    <location>
        <begin position="96"/>
        <end position="108"/>
    </location>
</feature>
<feature type="compositionally biased region" description="Basic residues" evidence="1">
    <location>
        <begin position="314"/>
        <end position="324"/>
    </location>
</feature>
<dbReference type="Proteomes" id="UP001161017">
    <property type="component" value="Unassembled WGS sequence"/>
</dbReference>
<evidence type="ECO:0000256" key="1">
    <source>
        <dbReference type="SAM" id="MobiDB-lite"/>
    </source>
</evidence>
<evidence type="ECO:0000259" key="2">
    <source>
        <dbReference type="Pfam" id="PF08790"/>
    </source>
</evidence>
<feature type="domain" description="Zinc finger C2H2 LYAR-type" evidence="2">
    <location>
        <begin position="1"/>
        <end position="21"/>
    </location>
</feature>
<dbReference type="Pfam" id="PF08790">
    <property type="entry name" value="zf-LYAR"/>
    <property type="match status" value="1"/>
</dbReference>
<keyword evidence="4" id="KW-1185">Reference proteome</keyword>
<proteinExistence type="predicted"/>
<dbReference type="AlphaFoldDB" id="A0AA43QVB2"/>
<feature type="compositionally biased region" description="Basic and acidic residues" evidence="1">
    <location>
        <begin position="157"/>
        <end position="180"/>
    </location>
</feature>
<comment type="caution">
    <text evidence="3">The sequence shown here is derived from an EMBL/GenBank/DDBJ whole genome shotgun (WGS) entry which is preliminary data.</text>
</comment>
<feature type="region of interest" description="Disordered" evidence="1">
    <location>
        <begin position="96"/>
        <end position="363"/>
    </location>
</feature>
<feature type="compositionally biased region" description="Polar residues" evidence="1">
    <location>
        <begin position="350"/>
        <end position="363"/>
    </location>
</feature>
<dbReference type="InterPro" id="IPR014898">
    <property type="entry name" value="Znf_C2H2_LYAR"/>
</dbReference>
<feature type="compositionally biased region" description="Basic and acidic residues" evidence="1">
    <location>
        <begin position="275"/>
        <end position="285"/>
    </location>
</feature>
<sequence>MTHFRGTDYRSHTSCITEAQKTEGPLYREKKPKKSPHQPSTDWQAPPKAYVEDAPDPDTGTTISIVAPLPEAPAPPPAVPPPPSVNVFDFLVTEETPPSKSMNYTPSIIGSEIGRKQTITELDPDYDRYGVSYGRDPVPSARRKDRPRVEYITPSGKDLHRDLTSYDHDDDTSQRHSKSSDKKKRKRHQVENLDLSTTRRDSSEDALMSDAPPAPPPRHPQQQQQRVLHSGLTGGLNRLLSKSAFPLSPDDSQDPPSPVKRSRPGSSSISQSLVVKDRDRSDRRAPPAAPSTSVTTSTALTKSSHRRESDESKPRRKKHRSSHHHHDDDTTTSSRHHHKERKPLQKTIEHASSSKGQNGDSQQQMIPYRSRADLFMSFVNKGEESERGMSMRKALKRYHRERGGGGRAMMRTADKGEEEKELWKGLRLRRNERGEVVLFLE</sequence>
<feature type="compositionally biased region" description="Pro residues" evidence="1">
    <location>
        <begin position="70"/>
        <end position="81"/>
    </location>
</feature>